<name>A0A9Q8LDM1_PASFU</name>
<protein>
    <submittedName>
        <fullName evidence="2">Uncharacterized protein</fullName>
    </submittedName>
</protein>
<feature type="compositionally biased region" description="Polar residues" evidence="1">
    <location>
        <begin position="1"/>
        <end position="14"/>
    </location>
</feature>
<feature type="compositionally biased region" description="Polar residues" evidence="1">
    <location>
        <begin position="73"/>
        <end position="85"/>
    </location>
</feature>
<evidence type="ECO:0000313" key="3">
    <source>
        <dbReference type="Proteomes" id="UP000756132"/>
    </source>
</evidence>
<dbReference type="EMBL" id="CP090165">
    <property type="protein sequence ID" value="UJO15445.1"/>
    <property type="molecule type" value="Genomic_DNA"/>
</dbReference>
<evidence type="ECO:0000256" key="1">
    <source>
        <dbReference type="SAM" id="MobiDB-lite"/>
    </source>
</evidence>
<proteinExistence type="predicted"/>
<organism evidence="2 3">
    <name type="scientific">Passalora fulva</name>
    <name type="common">Tomato leaf mold</name>
    <name type="synonym">Cladosporium fulvum</name>
    <dbReference type="NCBI Taxonomy" id="5499"/>
    <lineage>
        <taxon>Eukaryota</taxon>
        <taxon>Fungi</taxon>
        <taxon>Dikarya</taxon>
        <taxon>Ascomycota</taxon>
        <taxon>Pezizomycotina</taxon>
        <taxon>Dothideomycetes</taxon>
        <taxon>Dothideomycetidae</taxon>
        <taxon>Mycosphaerellales</taxon>
        <taxon>Mycosphaerellaceae</taxon>
        <taxon>Fulvia</taxon>
    </lineage>
</organism>
<feature type="compositionally biased region" description="Basic and acidic residues" evidence="1">
    <location>
        <begin position="15"/>
        <end position="33"/>
    </location>
</feature>
<dbReference type="Proteomes" id="UP000756132">
    <property type="component" value="Chromosome 3"/>
</dbReference>
<feature type="compositionally biased region" description="Basic and acidic residues" evidence="1">
    <location>
        <begin position="58"/>
        <end position="72"/>
    </location>
</feature>
<dbReference type="RefSeq" id="XP_047759811.1">
    <property type="nucleotide sequence ID" value="XM_047907108.1"/>
</dbReference>
<gene>
    <name evidence="2" type="ORF">CLAFUR5_07960</name>
</gene>
<dbReference type="AlphaFoldDB" id="A0A9Q8LDM1"/>
<keyword evidence="3" id="KW-1185">Reference proteome</keyword>
<accession>A0A9Q8LDM1</accession>
<evidence type="ECO:0000313" key="2">
    <source>
        <dbReference type="EMBL" id="UJO15445.1"/>
    </source>
</evidence>
<feature type="compositionally biased region" description="Polar residues" evidence="1">
    <location>
        <begin position="34"/>
        <end position="45"/>
    </location>
</feature>
<reference evidence="2" key="2">
    <citation type="journal article" date="2022" name="Microb. Genom.">
        <title>A chromosome-scale genome assembly of the tomato pathogen Cladosporium fulvum reveals a compartmentalized genome architecture and the presence of a dispensable chromosome.</title>
        <authorList>
            <person name="Zaccaron A.Z."/>
            <person name="Chen L.H."/>
            <person name="Samaras A."/>
            <person name="Stergiopoulos I."/>
        </authorList>
    </citation>
    <scope>NUCLEOTIDE SEQUENCE</scope>
    <source>
        <strain evidence="2">Race5_Kim</strain>
    </source>
</reference>
<dbReference type="GeneID" id="71987838"/>
<sequence>MSSQPTQIRWSQTPRPDKAGERSVLSDDLKEFSRTFQLPSKTSGNALGMQKEALAETSSDKKTTSEDGKILEQDSQGPQKTTKTT</sequence>
<feature type="region of interest" description="Disordered" evidence="1">
    <location>
        <begin position="1"/>
        <end position="85"/>
    </location>
</feature>
<reference evidence="2" key="1">
    <citation type="submission" date="2021-12" db="EMBL/GenBank/DDBJ databases">
        <authorList>
            <person name="Zaccaron A."/>
            <person name="Stergiopoulos I."/>
        </authorList>
    </citation>
    <scope>NUCLEOTIDE SEQUENCE</scope>
    <source>
        <strain evidence="2">Race5_Kim</strain>
    </source>
</reference>
<dbReference type="KEGG" id="ffu:CLAFUR5_07960"/>